<accession>A0AAV4RUN7</accession>
<dbReference type="EMBL" id="BPLR01008294">
    <property type="protein sequence ID" value="GIY23598.1"/>
    <property type="molecule type" value="Genomic_DNA"/>
</dbReference>
<organism evidence="1 2">
    <name type="scientific">Caerostris extrusa</name>
    <name type="common">Bark spider</name>
    <name type="synonym">Caerostris bankana</name>
    <dbReference type="NCBI Taxonomy" id="172846"/>
    <lineage>
        <taxon>Eukaryota</taxon>
        <taxon>Metazoa</taxon>
        <taxon>Ecdysozoa</taxon>
        <taxon>Arthropoda</taxon>
        <taxon>Chelicerata</taxon>
        <taxon>Arachnida</taxon>
        <taxon>Araneae</taxon>
        <taxon>Araneomorphae</taxon>
        <taxon>Entelegynae</taxon>
        <taxon>Araneoidea</taxon>
        <taxon>Araneidae</taxon>
        <taxon>Caerostris</taxon>
    </lineage>
</organism>
<dbReference type="AlphaFoldDB" id="A0AAV4RUN7"/>
<evidence type="ECO:0000313" key="2">
    <source>
        <dbReference type="Proteomes" id="UP001054945"/>
    </source>
</evidence>
<evidence type="ECO:0000313" key="1">
    <source>
        <dbReference type="EMBL" id="GIY23598.1"/>
    </source>
</evidence>
<name>A0AAV4RUN7_CAEEX</name>
<comment type="caution">
    <text evidence="1">The sequence shown here is derived from an EMBL/GenBank/DDBJ whole genome shotgun (WGS) entry which is preliminary data.</text>
</comment>
<keyword evidence="2" id="KW-1185">Reference proteome</keyword>
<reference evidence="1 2" key="1">
    <citation type="submission" date="2021-06" db="EMBL/GenBank/DDBJ databases">
        <title>Caerostris extrusa draft genome.</title>
        <authorList>
            <person name="Kono N."/>
            <person name="Arakawa K."/>
        </authorList>
    </citation>
    <scope>NUCLEOTIDE SEQUENCE [LARGE SCALE GENOMIC DNA]</scope>
</reference>
<sequence length="98" mass="11201">MELLVPVPCNAYLETILASDEEKNFPIGAPVVRSCFYMDDRSGARTLRGSNDKQDEYFSELRYSSIVEKLIWTVQSIASVAYHDFLCQDEQSIKCCNH</sequence>
<protein>
    <submittedName>
        <fullName evidence="1">Uncharacterized protein</fullName>
    </submittedName>
</protein>
<dbReference type="Proteomes" id="UP001054945">
    <property type="component" value="Unassembled WGS sequence"/>
</dbReference>
<proteinExistence type="predicted"/>
<gene>
    <name evidence="1" type="ORF">CEXT_689301</name>
</gene>